<feature type="compositionally biased region" description="Polar residues" evidence="1">
    <location>
        <begin position="564"/>
        <end position="594"/>
    </location>
</feature>
<accession>A0A8H4XB81</accession>
<feature type="compositionally biased region" description="Polar residues" evidence="1">
    <location>
        <begin position="358"/>
        <end position="369"/>
    </location>
</feature>
<dbReference type="Proteomes" id="UP000635477">
    <property type="component" value="Unassembled WGS sequence"/>
</dbReference>
<feature type="compositionally biased region" description="Polar residues" evidence="1">
    <location>
        <begin position="515"/>
        <end position="524"/>
    </location>
</feature>
<sequence length="731" mass="71609">MKPHTAAGLLLSSLAGSVHSYGIPTHDCASTCSRNLLHSYDLADTKTLCNDMAKQRELFLCLSSSCRAKTYGPALAHTISECSQHGASISKLFPVELPRMNLAQREVSPLAPRFDISHFTSGNQLTLAVDCTAGSDGVLTLSIPEAPSPTIRPSPNGDPTVSGPETGDAGSPNVGQDPPAGITPSNSDGPPGGLEGSGSGSAQSGSSVNSVPGGAGSDGSSIDGSDGLNTADPDCEFENGGSPHGSSGDQNNGQPQPRPQPASDTDNSLGGGSSSADGPPGNPADGAPSGPNTAPATPIGGTGDSSTHNNSDAGAGNTVGNPSPGASPDTPGQPGGAVSPSSESPPTSPDNAIDCLVNTDNPACFNQNQGSSGPPVSPPAPLPPANGNPGVCPEHADGSPDCGAASPPAPQAPAPPSKPNPNSGPDGDDPADSAGNSPNVPFPDDTNGGNCAEGNPAVACGGPEAPPAPPQPQSPPSDGFGPDSGNSPSVPTSPNPPSSGNTASPPAIPDSSSPGKGNTNTTPNADGYPCDGSLGPCPGAPGSPGNRPPYDQAPWSSPVDGDENGSTPSCNGNCPISPNRGNPLEPTNPTSPQSPGYPGAQPSGGPQNPPGNSVPETSPAKGNEDCDDPKTNCYGASNNSNDSQGTGQNDVNPQAPGNPIASVRPASPATASAQATESFIRAGPPSQSTEFVQATRPADAPGASNGDGGPILITVIAPTKIDVTQTRVVTV</sequence>
<comment type="caution">
    <text evidence="3">The sequence shown here is derived from an EMBL/GenBank/DDBJ whole genome shotgun (WGS) entry which is preliminary data.</text>
</comment>
<feature type="compositionally biased region" description="Low complexity" evidence="1">
    <location>
        <begin position="218"/>
        <end position="227"/>
    </location>
</feature>
<reference evidence="3" key="2">
    <citation type="submission" date="2020-05" db="EMBL/GenBank/DDBJ databases">
        <authorList>
            <person name="Kim H.-S."/>
            <person name="Proctor R.H."/>
            <person name="Brown D.W."/>
        </authorList>
    </citation>
    <scope>NUCLEOTIDE SEQUENCE</scope>
    <source>
        <strain evidence="3">NRRL 22465</strain>
    </source>
</reference>
<feature type="compositionally biased region" description="Low complexity" evidence="1">
    <location>
        <begin position="476"/>
        <end position="490"/>
    </location>
</feature>
<evidence type="ECO:0000313" key="4">
    <source>
        <dbReference type="Proteomes" id="UP000635477"/>
    </source>
</evidence>
<feature type="compositionally biased region" description="Pro residues" evidence="1">
    <location>
        <begin position="407"/>
        <end position="419"/>
    </location>
</feature>
<evidence type="ECO:0000256" key="2">
    <source>
        <dbReference type="SAM" id="SignalP"/>
    </source>
</evidence>
<protein>
    <submittedName>
        <fullName evidence="3">Uncharacterized protein</fullName>
    </submittedName>
</protein>
<evidence type="ECO:0000313" key="3">
    <source>
        <dbReference type="EMBL" id="KAF4968015.1"/>
    </source>
</evidence>
<feature type="chain" id="PRO_5034537147" evidence="2">
    <location>
        <begin position="21"/>
        <end position="731"/>
    </location>
</feature>
<feature type="compositionally biased region" description="Polar residues" evidence="1">
    <location>
        <begin position="634"/>
        <end position="652"/>
    </location>
</feature>
<dbReference type="EMBL" id="JABEYC010001188">
    <property type="protein sequence ID" value="KAF4968015.1"/>
    <property type="molecule type" value="Genomic_DNA"/>
</dbReference>
<feature type="compositionally biased region" description="Low complexity" evidence="1">
    <location>
        <begin position="498"/>
        <end position="514"/>
    </location>
</feature>
<organism evidence="3 4">
    <name type="scientific">Fusarium zealandicum</name>
    <dbReference type="NCBI Taxonomy" id="1053134"/>
    <lineage>
        <taxon>Eukaryota</taxon>
        <taxon>Fungi</taxon>
        <taxon>Dikarya</taxon>
        <taxon>Ascomycota</taxon>
        <taxon>Pezizomycotina</taxon>
        <taxon>Sordariomycetes</taxon>
        <taxon>Hypocreomycetidae</taxon>
        <taxon>Hypocreales</taxon>
        <taxon>Nectriaceae</taxon>
        <taxon>Fusarium</taxon>
        <taxon>Fusarium staphyleae species complex</taxon>
    </lineage>
</organism>
<name>A0A8H4XB81_9HYPO</name>
<gene>
    <name evidence="3" type="ORF">FZEAL_10447</name>
</gene>
<keyword evidence="4" id="KW-1185">Reference proteome</keyword>
<reference evidence="3" key="1">
    <citation type="journal article" date="2020" name="BMC Genomics">
        <title>Correction to: Identification and distribution of gene clusters required for synthesis of sphingolipid metabolism inhibitors in diverse species of the filamentous fungus Fusarium.</title>
        <authorList>
            <person name="Kim H.S."/>
            <person name="Lohmar J.M."/>
            <person name="Busman M."/>
            <person name="Brown D.W."/>
            <person name="Naumann T.A."/>
            <person name="Divon H.H."/>
            <person name="Lysoe E."/>
            <person name="Uhlig S."/>
            <person name="Proctor R.H."/>
        </authorList>
    </citation>
    <scope>NUCLEOTIDE SEQUENCE</scope>
    <source>
        <strain evidence="3">NRRL 22465</strain>
    </source>
</reference>
<keyword evidence="2" id="KW-0732">Signal</keyword>
<dbReference type="OrthoDB" id="5421216at2759"/>
<dbReference type="AlphaFoldDB" id="A0A8H4XB81"/>
<feature type="compositionally biased region" description="Pro residues" evidence="1">
    <location>
        <begin position="464"/>
        <end position="475"/>
    </location>
</feature>
<feature type="compositionally biased region" description="Gly residues" evidence="1">
    <location>
        <begin position="190"/>
        <end position="199"/>
    </location>
</feature>
<evidence type="ECO:0000256" key="1">
    <source>
        <dbReference type="SAM" id="MobiDB-lite"/>
    </source>
</evidence>
<feature type="signal peptide" evidence="2">
    <location>
        <begin position="1"/>
        <end position="20"/>
    </location>
</feature>
<proteinExistence type="predicted"/>
<feature type="compositionally biased region" description="Pro residues" evidence="1">
    <location>
        <begin position="375"/>
        <end position="386"/>
    </location>
</feature>
<feature type="compositionally biased region" description="Low complexity" evidence="1">
    <location>
        <begin position="274"/>
        <end position="292"/>
    </location>
</feature>
<feature type="region of interest" description="Disordered" evidence="1">
    <location>
        <begin position="140"/>
        <end position="708"/>
    </location>
</feature>
<feature type="compositionally biased region" description="Low complexity" evidence="1">
    <location>
        <begin position="665"/>
        <end position="676"/>
    </location>
</feature>
<feature type="compositionally biased region" description="Low complexity" evidence="1">
    <location>
        <begin position="598"/>
        <end position="615"/>
    </location>
</feature>